<comment type="caution">
    <text evidence="1">The sequence shown here is derived from an EMBL/GenBank/DDBJ whole genome shotgun (WGS) entry which is preliminary data.</text>
</comment>
<dbReference type="EMBL" id="CATOUU010000755">
    <property type="protein sequence ID" value="CAI9946019.1"/>
    <property type="molecule type" value="Genomic_DNA"/>
</dbReference>
<evidence type="ECO:0000313" key="2">
    <source>
        <dbReference type="EMBL" id="CAL6065078.1"/>
    </source>
</evidence>
<dbReference type="AlphaFoldDB" id="A0AA86PTP0"/>
<keyword evidence="3" id="KW-1185">Reference proteome</keyword>
<protein>
    <submittedName>
        <fullName evidence="2">Hypothetical_protein</fullName>
    </submittedName>
</protein>
<name>A0AA86PTP0_9EUKA</name>
<organism evidence="1">
    <name type="scientific">Hexamita inflata</name>
    <dbReference type="NCBI Taxonomy" id="28002"/>
    <lineage>
        <taxon>Eukaryota</taxon>
        <taxon>Metamonada</taxon>
        <taxon>Diplomonadida</taxon>
        <taxon>Hexamitidae</taxon>
        <taxon>Hexamitinae</taxon>
        <taxon>Hexamita</taxon>
    </lineage>
</organism>
<reference evidence="1" key="1">
    <citation type="submission" date="2023-06" db="EMBL/GenBank/DDBJ databases">
        <authorList>
            <person name="Kurt Z."/>
        </authorList>
    </citation>
    <scope>NUCLEOTIDE SEQUENCE</scope>
</reference>
<evidence type="ECO:0000313" key="1">
    <source>
        <dbReference type="EMBL" id="CAI9946019.1"/>
    </source>
</evidence>
<proteinExistence type="predicted"/>
<reference evidence="2 3" key="2">
    <citation type="submission" date="2024-07" db="EMBL/GenBank/DDBJ databases">
        <authorList>
            <person name="Akdeniz Z."/>
        </authorList>
    </citation>
    <scope>NUCLEOTIDE SEQUENCE [LARGE SCALE GENOMIC DNA]</scope>
</reference>
<sequence>MIVVTMLLGCDQNYVRIFDQCYEKTSDNGLCFMNSTIEQCLYCKQGYILTNQKCVQLSPQVNIKQQIMQDGIKFTNISGQYCTACQRELKPIFGACLNLQKVSTTTYTCSGSITLSQMLVTNWRTEFKSCFGSSSNTLYQNAIFEFTVNLALTTTGVVGNSFGLFTQGSTFQIVFVYGNVNVSQQQNRNVAIGSLFGILTQALTLNNCYFELNIAKKSFSFMTGFGGVIGIISGAEVTIQNCVVNSYYYGVSYTATSLSGGIVGLVENNGLLTLYSCQITTRSIANYVGGIAGIVMRDRLSVDTVNITVLSETTGVTGGLISYVEFNSQFKIFNIYNTNITISQNTAAGRLGGLLGQSSCQSSSSCEIRFTTRAILITGVPQAACQSGYNPIFITGDMPVCQ</sequence>
<gene>
    <name evidence="1" type="ORF">HINF_LOCUS33664</name>
    <name evidence="2" type="ORF">HINF_LOCUS51667</name>
</gene>
<dbReference type="Gene3D" id="2.160.20.110">
    <property type="match status" value="1"/>
</dbReference>
<evidence type="ECO:0000313" key="3">
    <source>
        <dbReference type="Proteomes" id="UP001642409"/>
    </source>
</evidence>
<dbReference type="EMBL" id="CAXDID020000253">
    <property type="protein sequence ID" value="CAL6065078.1"/>
    <property type="molecule type" value="Genomic_DNA"/>
</dbReference>
<accession>A0AA86PTP0</accession>
<dbReference type="Proteomes" id="UP001642409">
    <property type="component" value="Unassembled WGS sequence"/>
</dbReference>